<proteinExistence type="predicted"/>
<reference evidence="3" key="1">
    <citation type="journal article" date="2019" name="Int. J. Syst. Evol. Microbiol.">
        <title>The Global Catalogue of Microorganisms (GCM) 10K type strain sequencing project: providing services to taxonomists for standard genome sequencing and annotation.</title>
        <authorList>
            <consortium name="The Broad Institute Genomics Platform"/>
            <consortium name="The Broad Institute Genome Sequencing Center for Infectious Disease"/>
            <person name="Wu L."/>
            <person name="Ma J."/>
        </authorList>
    </citation>
    <scope>NUCLEOTIDE SEQUENCE [LARGE SCALE GENOMIC DNA]</scope>
    <source>
        <strain evidence="3">CECT 7698</strain>
    </source>
</reference>
<name>A0ABV7LLV0_9GAMM</name>
<dbReference type="EMBL" id="JBHRUG010000017">
    <property type="protein sequence ID" value="MFC3283492.1"/>
    <property type="molecule type" value="Genomic_DNA"/>
</dbReference>
<dbReference type="Pfam" id="PF00450">
    <property type="entry name" value="Peptidase_S10"/>
    <property type="match status" value="1"/>
</dbReference>
<accession>A0ABV7LLV0</accession>
<dbReference type="RefSeq" id="WP_386773062.1">
    <property type="nucleotide sequence ID" value="NZ_JBHRUG010000017.1"/>
</dbReference>
<dbReference type="InterPro" id="IPR001563">
    <property type="entry name" value="Peptidase_S10"/>
</dbReference>
<organism evidence="2 3">
    <name type="scientific">Litchfieldella rifensis</name>
    <dbReference type="NCBI Taxonomy" id="762643"/>
    <lineage>
        <taxon>Bacteria</taxon>
        <taxon>Pseudomonadati</taxon>
        <taxon>Pseudomonadota</taxon>
        <taxon>Gammaproteobacteria</taxon>
        <taxon>Oceanospirillales</taxon>
        <taxon>Halomonadaceae</taxon>
        <taxon>Litchfieldella</taxon>
    </lineage>
</organism>
<feature type="compositionally biased region" description="Basic and acidic residues" evidence="1">
    <location>
        <begin position="63"/>
        <end position="72"/>
    </location>
</feature>
<feature type="region of interest" description="Disordered" evidence="1">
    <location>
        <begin position="45"/>
        <end position="90"/>
    </location>
</feature>
<evidence type="ECO:0000256" key="1">
    <source>
        <dbReference type="SAM" id="MobiDB-lite"/>
    </source>
</evidence>
<dbReference type="Proteomes" id="UP001595579">
    <property type="component" value="Unassembled WGS sequence"/>
</dbReference>
<sequence>MRRHSQLQKPGFSKWIMPWGVAFLLAYGPVLAQEVLPDTKIPESQEIETPHDQGKGNDSGRTTAKDIDRDAENSQSSRSQQMDAAYARPPITEVAKTTSHSLEVRGETIVYEATAGTLTIRDDKGMPTASVFYVAYTVAHEDDQPRPVTFFYNGGPGSASLWLHMGSFGPVRAKTDEPKSLGSPPYELETNSETLIDKTDMVFIDAVGTGYSRPLDGTGMDEFTGVDQDAEAFSRAIIRYVTLNKRWNAPKFLLGESYGATRSAVVANLLESRGVAVNGAILLSPILDYTVLDRDRYYVNMLPTYAAAAWYHDKVVNKPENLEDFIQQAREFSGDTYVQALAEGDLISEAKANEVAQQMSHFIGLSAAYLLQSNLRVPEWRFRKELLRDQRLTIGRFDARYTGMDEDAAGGRAGMDPSETAVKGAYHALLRDYLVRMLEYDSDLDYRVLHQGEVGEWDWSHNRHQSPKATVDLSEVIRKNPHFKVISLNGYYDLATPFLGTEYDLSHLSLEPVLRQNISIRYYPSGHMIYLNPDALAEMRNDVVEFLEEAIGDR</sequence>
<evidence type="ECO:0000313" key="2">
    <source>
        <dbReference type="EMBL" id="MFC3283492.1"/>
    </source>
</evidence>
<dbReference type="InterPro" id="IPR029058">
    <property type="entry name" value="AB_hydrolase_fold"/>
</dbReference>
<dbReference type="Gene3D" id="3.40.50.1820">
    <property type="entry name" value="alpha/beta hydrolase"/>
    <property type="match status" value="1"/>
</dbReference>
<dbReference type="SUPFAM" id="SSF53474">
    <property type="entry name" value="alpha/beta-Hydrolases"/>
    <property type="match status" value="1"/>
</dbReference>
<protein>
    <submittedName>
        <fullName evidence="2">S10 family peptidase</fullName>
    </submittedName>
</protein>
<evidence type="ECO:0000313" key="3">
    <source>
        <dbReference type="Proteomes" id="UP001595579"/>
    </source>
</evidence>
<feature type="compositionally biased region" description="Polar residues" evidence="1">
    <location>
        <begin position="73"/>
        <end position="82"/>
    </location>
</feature>
<comment type="caution">
    <text evidence="2">The sequence shown here is derived from an EMBL/GenBank/DDBJ whole genome shotgun (WGS) entry which is preliminary data.</text>
</comment>
<feature type="compositionally biased region" description="Basic and acidic residues" evidence="1">
    <location>
        <begin position="45"/>
        <end position="55"/>
    </location>
</feature>
<keyword evidence="3" id="KW-1185">Reference proteome</keyword>
<gene>
    <name evidence="2" type="ORF">ACFOEV_07735</name>
</gene>